<feature type="signal peptide" evidence="2">
    <location>
        <begin position="1"/>
        <end position="17"/>
    </location>
</feature>
<sequence>MQRFAVVALCLGFAAEAVLFGNELAAEASSSAGTDESWDPNRRLSKKIKAQAQADALLRVHIQAQRRLEIEQAQANETAAKAEKEQAKSKAEAVLHLQVVQERKAEHDAYLVKKHEQEAANRLIEKEQERKKMGKLEALQRREQHIRDEMARKVHAFAKPTLEDLQARHNIKDKVIRLNHQPAQPERKQTGTKRQELAVQLAATKASVDRAAKLSLDKKKVA</sequence>
<gene>
    <name evidence="3" type="ORF">ACAT0790_LOCUS20835</name>
</gene>
<proteinExistence type="predicted"/>
<evidence type="ECO:0008006" key="4">
    <source>
        <dbReference type="Google" id="ProtNLM"/>
    </source>
</evidence>
<keyword evidence="2" id="KW-0732">Signal</keyword>
<feature type="chain" id="PRO_5030672576" description="Meiosis-specific nuclear structural protein 1" evidence="2">
    <location>
        <begin position="18"/>
        <end position="222"/>
    </location>
</feature>
<keyword evidence="1" id="KW-0175">Coiled coil</keyword>
<organism evidence="3">
    <name type="scientific">Alexandrium catenella</name>
    <name type="common">Red tide dinoflagellate</name>
    <name type="synonym">Gonyaulax catenella</name>
    <dbReference type="NCBI Taxonomy" id="2925"/>
    <lineage>
        <taxon>Eukaryota</taxon>
        <taxon>Sar</taxon>
        <taxon>Alveolata</taxon>
        <taxon>Dinophyceae</taxon>
        <taxon>Gonyaulacales</taxon>
        <taxon>Pyrocystaceae</taxon>
        <taxon>Alexandrium</taxon>
    </lineage>
</organism>
<name>A0A7S1QA76_ALECA</name>
<evidence type="ECO:0000313" key="3">
    <source>
        <dbReference type="EMBL" id="CAD9128260.1"/>
    </source>
</evidence>
<feature type="coiled-coil region" evidence="1">
    <location>
        <begin position="65"/>
        <end position="132"/>
    </location>
</feature>
<reference evidence="3" key="1">
    <citation type="submission" date="2021-01" db="EMBL/GenBank/DDBJ databases">
        <authorList>
            <person name="Corre E."/>
            <person name="Pelletier E."/>
            <person name="Niang G."/>
            <person name="Scheremetjew M."/>
            <person name="Finn R."/>
            <person name="Kale V."/>
            <person name="Holt S."/>
            <person name="Cochrane G."/>
            <person name="Meng A."/>
            <person name="Brown T."/>
            <person name="Cohen L."/>
        </authorList>
    </citation>
    <scope>NUCLEOTIDE SEQUENCE</scope>
    <source>
        <strain evidence="3">OF101</strain>
    </source>
</reference>
<dbReference type="EMBL" id="HBGE01034368">
    <property type="protein sequence ID" value="CAD9128260.1"/>
    <property type="molecule type" value="Transcribed_RNA"/>
</dbReference>
<dbReference type="AlphaFoldDB" id="A0A7S1QA76"/>
<evidence type="ECO:0000256" key="1">
    <source>
        <dbReference type="SAM" id="Coils"/>
    </source>
</evidence>
<evidence type="ECO:0000256" key="2">
    <source>
        <dbReference type="SAM" id="SignalP"/>
    </source>
</evidence>
<accession>A0A7S1QA76</accession>
<protein>
    <recommendedName>
        <fullName evidence="4">Meiosis-specific nuclear structural protein 1</fullName>
    </recommendedName>
</protein>